<keyword evidence="2" id="KW-1185">Reference proteome</keyword>
<accession>A0A418KTJ2</accession>
<sequence length="275" mass="27631">MTTLRDTAELFGSLHRPGSPLLLPNAWDPLSARLVEAAGGPAVATTSAGVAWALGTADGDHIDRDSVLALTRRVVAAVSVPVTADVESGFGATPDEVGVTVDGVLAAGAVGVNIEDVHPDDPSALRDPAEQSERLAAARAAADAAGVPLYVNARVDTYLRSVGAPDGRFADTVARARAYLAAGASGIFVPGVVDVPTVTRLAAEIDGPLNVLAGPGAPPVAEFAAAGVARVSLGSSVAAAAYAVARRAARELFDDGTYAELEGGLAYGDLNALMS</sequence>
<evidence type="ECO:0000313" key="2">
    <source>
        <dbReference type="Proteomes" id="UP000284057"/>
    </source>
</evidence>
<proteinExistence type="predicted"/>
<dbReference type="AlphaFoldDB" id="A0A418KTJ2"/>
<keyword evidence="1" id="KW-0670">Pyruvate</keyword>
<evidence type="ECO:0000313" key="1">
    <source>
        <dbReference type="EMBL" id="RIQ30108.1"/>
    </source>
</evidence>
<dbReference type="Proteomes" id="UP000284057">
    <property type="component" value="Unassembled WGS sequence"/>
</dbReference>
<dbReference type="PANTHER" id="PTHR42905:SF16">
    <property type="entry name" value="CARBOXYPHOSPHONOENOLPYRUVATE PHOSPHONOMUTASE-LIKE PROTEIN (AFU_ORTHOLOGUE AFUA_5G07230)"/>
    <property type="match status" value="1"/>
</dbReference>
<dbReference type="SUPFAM" id="SSF51621">
    <property type="entry name" value="Phosphoenolpyruvate/pyruvate domain"/>
    <property type="match status" value="1"/>
</dbReference>
<dbReference type="EMBL" id="QUAL01000063">
    <property type="protein sequence ID" value="RIQ30108.1"/>
    <property type="molecule type" value="Genomic_DNA"/>
</dbReference>
<dbReference type="Pfam" id="PF13714">
    <property type="entry name" value="PEP_mutase"/>
    <property type="match status" value="1"/>
</dbReference>
<organism evidence="1 2">
    <name type="scientific">Jiangella rhizosphaerae</name>
    <dbReference type="NCBI Taxonomy" id="2293569"/>
    <lineage>
        <taxon>Bacteria</taxon>
        <taxon>Bacillati</taxon>
        <taxon>Actinomycetota</taxon>
        <taxon>Actinomycetes</taxon>
        <taxon>Jiangellales</taxon>
        <taxon>Jiangellaceae</taxon>
        <taxon>Jiangella</taxon>
    </lineage>
</organism>
<gene>
    <name evidence="1" type="ORF">DY240_07750</name>
</gene>
<dbReference type="InterPro" id="IPR040442">
    <property type="entry name" value="Pyrv_kinase-like_dom_sf"/>
</dbReference>
<keyword evidence="1" id="KW-0456">Lyase</keyword>
<protein>
    <submittedName>
        <fullName evidence="1">Isocitrate lyase/phosphoenolpyruvate mutase family protein</fullName>
    </submittedName>
</protein>
<name>A0A418KTJ2_9ACTN</name>
<dbReference type="GO" id="GO:0016829">
    <property type="term" value="F:lyase activity"/>
    <property type="evidence" value="ECO:0007669"/>
    <property type="project" value="UniProtKB-KW"/>
</dbReference>
<dbReference type="CDD" id="cd00377">
    <property type="entry name" value="ICL_PEPM"/>
    <property type="match status" value="1"/>
</dbReference>
<dbReference type="OrthoDB" id="9780430at2"/>
<reference evidence="1 2" key="1">
    <citation type="submission" date="2018-09" db="EMBL/GenBank/DDBJ databases">
        <title>Isolation, diversity and antifungal activity of actinobacteria from wheat.</title>
        <authorList>
            <person name="Han C."/>
        </authorList>
    </citation>
    <scope>NUCLEOTIDE SEQUENCE [LARGE SCALE GENOMIC DNA]</scope>
    <source>
        <strain evidence="1 2">NEAU-YY265</strain>
    </source>
</reference>
<dbReference type="PANTHER" id="PTHR42905">
    <property type="entry name" value="PHOSPHOENOLPYRUVATE CARBOXYLASE"/>
    <property type="match status" value="1"/>
</dbReference>
<dbReference type="RefSeq" id="WP_119659371.1">
    <property type="nucleotide sequence ID" value="NZ_QUAL01000063.1"/>
</dbReference>
<dbReference type="InterPro" id="IPR039556">
    <property type="entry name" value="ICL/PEPM"/>
</dbReference>
<dbReference type="InterPro" id="IPR015813">
    <property type="entry name" value="Pyrv/PenolPyrv_kinase-like_dom"/>
</dbReference>
<dbReference type="Gene3D" id="3.20.20.60">
    <property type="entry name" value="Phosphoenolpyruvate-binding domains"/>
    <property type="match status" value="1"/>
</dbReference>
<comment type="caution">
    <text evidence="1">The sequence shown here is derived from an EMBL/GenBank/DDBJ whole genome shotgun (WGS) entry which is preliminary data.</text>
</comment>